<feature type="domain" description="Luciferase-like" evidence="5">
    <location>
        <begin position="17"/>
        <end position="262"/>
    </location>
</feature>
<dbReference type="AlphaFoldDB" id="A0A919G5U1"/>
<dbReference type="PANTHER" id="PTHR42847:SF4">
    <property type="entry name" value="ALKANESULFONATE MONOOXYGENASE-RELATED"/>
    <property type="match status" value="1"/>
</dbReference>
<keyword evidence="4" id="KW-0503">Monooxygenase</keyword>
<dbReference type="EMBL" id="BNBO01000034">
    <property type="protein sequence ID" value="GHH77850.1"/>
    <property type="molecule type" value="Genomic_DNA"/>
</dbReference>
<dbReference type="Pfam" id="PF00296">
    <property type="entry name" value="Bac_luciferase"/>
    <property type="match status" value="1"/>
</dbReference>
<dbReference type="InterPro" id="IPR036661">
    <property type="entry name" value="Luciferase-like_sf"/>
</dbReference>
<comment type="caution">
    <text evidence="6">The sequence shown here is derived from an EMBL/GenBank/DDBJ whole genome shotgun (WGS) entry which is preliminary data.</text>
</comment>
<reference evidence="6" key="2">
    <citation type="submission" date="2020-09" db="EMBL/GenBank/DDBJ databases">
        <authorList>
            <person name="Sun Q."/>
            <person name="Ohkuma M."/>
        </authorList>
    </citation>
    <scope>NUCLEOTIDE SEQUENCE</scope>
    <source>
        <strain evidence="6">JCM 4646</strain>
    </source>
</reference>
<evidence type="ECO:0000256" key="1">
    <source>
        <dbReference type="ARBA" id="ARBA00022630"/>
    </source>
</evidence>
<evidence type="ECO:0000256" key="2">
    <source>
        <dbReference type="ARBA" id="ARBA00022643"/>
    </source>
</evidence>
<dbReference type="GO" id="GO:0046306">
    <property type="term" value="P:alkanesulfonate catabolic process"/>
    <property type="evidence" value="ECO:0007669"/>
    <property type="project" value="TreeGrafter"/>
</dbReference>
<reference evidence="6" key="1">
    <citation type="journal article" date="2014" name="Int. J. Syst. Evol. Microbiol.">
        <title>Complete genome sequence of Corynebacterium casei LMG S-19264T (=DSM 44701T), isolated from a smear-ripened cheese.</title>
        <authorList>
            <consortium name="US DOE Joint Genome Institute (JGI-PGF)"/>
            <person name="Walter F."/>
            <person name="Albersmeier A."/>
            <person name="Kalinowski J."/>
            <person name="Ruckert C."/>
        </authorList>
    </citation>
    <scope>NUCLEOTIDE SEQUENCE</scope>
    <source>
        <strain evidence="6">JCM 4646</strain>
    </source>
</reference>
<dbReference type="Gene3D" id="3.20.20.30">
    <property type="entry name" value="Luciferase-like domain"/>
    <property type="match status" value="1"/>
</dbReference>
<dbReference type="InterPro" id="IPR050172">
    <property type="entry name" value="SsuD_RutA_monooxygenase"/>
</dbReference>
<evidence type="ECO:0000313" key="7">
    <source>
        <dbReference type="Proteomes" id="UP000617734"/>
    </source>
</evidence>
<dbReference type="PANTHER" id="PTHR42847">
    <property type="entry name" value="ALKANESULFONATE MONOOXYGENASE"/>
    <property type="match status" value="1"/>
</dbReference>
<sequence>MRNPVSVGFKAPQQHVAYERVLRLWQEGEEMAEFTHSWLFDHLDPVGAAPDGGAPGGGDPAGCLEAWTLLAALAARTSRLRLGVLVTANTLREPAVLAAMVSTVDHISGGRLDFGLGAGWHEAEHRARGLRLPPPGERLARWAEACGLIRRLCAGEEVDFEGRYYRLRGARLAPATVQRPCPPFVLGATGVRALAVVARHADVWNTAAGLPGFAARLAALRAHCEAQGRDPGTLAVSAQIPVDFAAPAAVRATAERFVAAGASHLVFELPTPWPVDALERLRREVVQRLSVDIQTQKSLLKRTDERSDLVNPRSS</sequence>
<dbReference type="GO" id="GO:0008726">
    <property type="term" value="F:alkanesulfonate monooxygenase activity"/>
    <property type="evidence" value="ECO:0007669"/>
    <property type="project" value="TreeGrafter"/>
</dbReference>
<dbReference type="Proteomes" id="UP000617734">
    <property type="component" value="Unassembled WGS sequence"/>
</dbReference>
<keyword evidence="3" id="KW-0560">Oxidoreductase</keyword>
<dbReference type="InterPro" id="IPR011251">
    <property type="entry name" value="Luciferase-like_dom"/>
</dbReference>
<dbReference type="GeneID" id="95355585"/>
<keyword evidence="2" id="KW-0288">FMN</keyword>
<gene>
    <name evidence="6" type="ORF">GCM10018781_52170</name>
</gene>
<keyword evidence="1" id="KW-0285">Flavoprotein</keyword>
<proteinExistence type="predicted"/>
<dbReference type="RefSeq" id="WP_190213346.1">
    <property type="nucleotide sequence ID" value="NZ_BNBO01000034.1"/>
</dbReference>
<evidence type="ECO:0000256" key="4">
    <source>
        <dbReference type="ARBA" id="ARBA00023033"/>
    </source>
</evidence>
<accession>A0A919G5U1</accession>
<name>A0A919G5U1_9ACTN</name>
<evidence type="ECO:0000256" key="3">
    <source>
        <dbReference type="ARBA" id="ARBA00023002"/>
    </source>
</evidence>
<organism evidence="6 7">
    <name type="scientific">Kitasatospora indigofera</name>
    <dbReference type="NCBI Taxonomy" id="67307"/>
    <lineage>
        <taxon>Bacteria</taxon>
        <taxon>Bacillati</taxon>
        <taxon>Actinomycetota</taxon>
        <taxon>Actinomycetes</taxon>
        <taxon>Kitasatosporales</taxon>
        <taxon>Streptomycetaceae</taxon>
        <taxon>Kitasatospora</taxon>
    </lineage>
</organism>
<keyword evidence="7" id="KW-1185">Reference proteome</keyword>
<protein>
    <recommendedName>
        <fullName evidence="5">Luciferase-like domain-containing protein</fullName>
    </recommendedName>
</protein>
<evidence type="ECO:0000259" key="5">
    <source>
        <dbReference type="Pfam" id="PF00296"/>
    </source>
</evidence>
<dbReference type="SUPFAM" id="SSF51679">
    <property type="entry name" value="Bacterial luciferase-like"/>
    <property type="match status" value="1"/>
</dbReference>
<evidence type="ECO:0000313" key="6">
    <source>
        <dbReference type="EMBL" id="GHH77850.1"/>
    </source>
</evidence>